<sequence length="178" mass="19579">MKGESVVLTEKHPDQGEGSAGLTTEPRPPLASTRERGQPHSTTTTTTTPCHRHSASVHPNSTITAVAFVCPCDCNYSFYPYPYTLHWYSLTATRLRLHRVTPTVARTREECSGTCLIDTAAHALPTVAVSSQPHRERSAPGPRNPPSHTLPLGHLYRSPPITHRARARQATYHTPSKD</sequence>
<accession>A0A5B7GCM8</accession>
<dbReference type="EMBL" id="VSRR010014146">
    <property type="protein sequence ID" value="MPC56672.1"/>
    <property type="molecule type" value="Genomic_DNA"/>
</dbReference>
<dbReference type="AlphaFoldDB" id="A0A5B7GCM8"/>
<evidence type="ECO:0000256" key="1">
    <source>
        <dbReference type="SAM" id="MobiDB-lite"/>
    </source>
</evidence>
<feature type="region of interest" description="Disordered" evidence="1">
    <location>
        <begin position="1"/>
        <end position="56"/>
    </location>
</feature>
<evidence type="ECO:0000313" key="3">
    <source>
        <dbReference type="Proteomes" id="UP000324222"/>
    </source>
</evidence>
<name>A0A5B7GCM8_PORTR</name>
<feature type="region of interest" description="Disordered" evidence="1">
    <location>
        <begin position="129"/>
        <end position="178"/>
    </location>
</feature>
<feature type="compositionally biased region" description="Basic and acidic residues" evidence="1">
    <location>
        <begin position="1"/>
        <end position="15"/>
    </location>
</feature>
<dbReference type="Proteomes" id="UP000324222">
    <property type="component" value="Unassembled WGS sequence"/>
</dbReference>
<evidence type="ECO:0000313" key="2">
    <source>
        <dbReference type="EMBL" id="MPC56672.1"/>
    </source>
</evidence>
<gene>
    <name evidence="2" type="ORF">E2C01_050637</name>
</gene>
<proteinExistence type="predicted"/>
<reference evidence="2 3" key="1">
    <citation type="submission" date="2019-05" db="EMBL/GenBank/DDBJ databases">
        <title>Another draft genome of Portunus trituberculatus and its Hox gene families provides insights of decapod evolution.</title>
        <authorList>
            <person name="Jeong J.-H."/>
            <person name="Song I."/>
            <person name="Kim S."/>
            <person name="Choi T."/>
            <person name="Kim D."/>
            <person name="Ryu S."/>
            <person name="Kim W."/>
        </authorList>
    </citation>
    <scope>NUCLEOTIDE SEQUENCE [LARGE SCALE GENOMIC DNA]</scope>
    <source>
        <tissue evidence="2">Muscle</tissue>
    </source>
</reference>
<protein>
    <submittedName>
        <fullName evidence="2">Uncharacterized protein</fullName>
    </submittedName>
</protein>
<keyword evidence="3" id="KW-1185">Reference proteome</keyword>
<comment type="caution">
    <text evidence="2">The sequence shown here is derived from an EMBL/GenBank/DDBJ whole genome shotgun (WGS) entry which is preliminary data.</text>
</comment>
<organism evidence="2 3">
    <name type="scientific">Portunus trituberculatus</name>
    <name type="common">Swimming crab</name>
    <name type="synonym">Neptunus trituberculatus</name>
    <dbReference type="NCBI Taxonomy" id="210409"/>
    <lineage>
        <taxon>Eukaryota</taxon>
        <taxon>Metazoa</taxon>
        <taxon>Ecdysozoa</taxon>
        <taxon>Arthropoda</taxon>
        <taxon>Crustacea</taxon>
        <taxon>Multicrustacea</taxon>
        <taxon>Malacostraca</taxon>
        <taxon>Eumalacostraca</taxon>
        <taxon>Eucarida</taxon>
        <taxon>Decapoda</taxon>
        <taxon>Pleocyemata</taxon>
        <taxon>Brachyura</taxon>
        <taxon>Eubrachyura</taxon>
        <taxon>Portunoidea</taxon>
        <taxon>Portunidae</taxon>
        <taxon>Portuninae</taxon>
        <taxon>Portunus</taxon>
    </lineage>
</organism>